<evidence type="ECO:0000256" key="1">
    <source>
        <dbReference type="SAM" id="MobiDB-lite"/>
    </source>
</evidence>
<protein>
    <submittedName>
        <fullName evidence="2">Uncharacterized protein</fullName>
    </submittedName>
</protein>
<gene>
    <name evidence="2" type="ORF">OLEA9_A104045</name>
</gene>
<reference evidence="2 3" key="1">
    <citation type="submission" date="2019-12" db="EMBL/GenBank/DDBJ databases">
        <authorList>
            <person name="Alioto T."/>
            <person name="Alioto T."/>
            <person name="Gomez Garrido J."/>
        </authorList>
    </citation>
    <scope>NUCLEOTIDE SEQUENCE [LARGE SCALE GENOMIC DNA]</scope>
</reference>
<accession>A0A8S0TY66</accession>
<evidence type="ECO:0000313" key="3">
    <source>
        <dbReference type="Proteomes" id="UP000594638"/>
    </source>
</evidence>
<comment type="caution">
    <text evidence="2">The sequence shown here is derived from an EMBL/GenBank/DDBJ whole genome shotgun (WGS) entry which is preliminary data.</text>
</comment>
<sequence length="50" mass="5692">MHVGHDKVSGFWGSNGRDMSTNCEASYRKPKVKIEFEDNADIYVSKLSKE</sequence>
<dbReference type="EMBL" id="CACTIH010007327">
    <property type="protein sequence ID" value="CAA3009843.1"/>
    <property type="molecule type" value="Genomic_DNA"/>
</dbReference>
<proteinExistence type="predicted"/>
<keyword evidence="3" id="KW-1185">Reference proteome</keyword>
<dbReference type="Proteomes" id="UP000594638">
    <property type="component" value="Unassembled WGS sequence"/>
</dbReference>
<organism evidence="2 3">
    <name type="scientific">Olea europaea subsp. europaea</name>
    <dbReference type="NCBI Taxonomy" id="158383"/>
    <lineage>
        <taxon>Eukaryota</taxon>
        <taxon>Viridiplantae</taxon>
        <taxon>Streptophyta</taxon>
        <taxon>Embryophyta</taxon>
        <taxon>Tracheophyta</taxon>
        <taxon>Spermatophyta</taxon>
        <taxon>Magnoliopsida</taxon>
        <taxon>eudicotyledons</taxon>
        <taxon>Gunneridae</taxon>
        <taxon>Pentapetalae</taxon>
        <taxon>asterids</taxon>
        <taxon>lamiids</taxon>
        <taxon>Lamiales</taxon>
        <taxon>Oleaceae</taxon>
        <taxon>Oleeae</taxon>
        <taxon>Olea</taxon>
    </lineage>
</organism>
<evidence type="ECO:0000313" key="2">
    <source>
        <dbReference type="EMBL" id="CAA3009843.1"/>
    </source>
</evidence>
<feature type="region of interest" description="Disordered" evidence="1">
    <location>
        <begin position="1"/>
        <end position="21"/>
    </location>
</feature>
<name>A0A8S0TY66_OLEEU</name>
<dbReference type="AlphaFoldDB" id="A0A8S0TY66"/>
<dbReference type="Gramene" id="OE9A104045T1">
    <property type="protein sequence ID" value="OE9A104045C1"/>
    <property type="gene ID" value="OE9A104045"/>
</dbReference>